<dbReference type="AlphaFoldDB" id="A0A1L3MS19"/>
<proteinExistence type="predicted"/>
<dbReference type="Gene3D" id="3.40.50.300">
    <property type="entry name" value="P-loop containing nucleotide triphosphate hydrolases"/>
    <property type="match status" value="1"/>
</dbReference>
<dbReference type="InterPro" id="IPR003724">
    <property type="entry name" value="CblAdoTrfase_CobA"/>
</dbReference>
<gene>
    <name evidence="1" type="ORF">A9C19_10000</name>
</gene>
<dbReference type="EMBL" id="CP016020">
    <property type="protein sequence ID" value="APH05054.1"/>
    <property type="molecule type" value="Genomic_DNA"/>
</dbReference>
<protein>
    <submittedName>
        <fullName evidence="1">Cob(I)yrinic acid a,c-diamide adenosyltransferase</fullName>
    </submittedName>
</protein>
<evidence type="ECO:0000313" key="1">
    <source>
        <dbReference type="EMBL" id="APH05054.1"/>
    </source>
</evidence>
<dbReference type="GO" id="GO:0005524">
    <property type="term" value="F:ATP binding"/>
    <property type="evidence" value="ECO:0007669"/>
    <property type="project" value="InterPro"/>
</dbReference>
<keyword evidence="2" id="KW-1185">Reference proteome</keyword>
<dbReference type="STRING" id="1547283.A9C19_10000"/>
<dbReference type="Proteomes" id="UP000181936">
    <property type="component" value="Chromosome"/>
</dbReference>
<dbReference type="PANTHER" id="PTHR46638">
    <property type="entry name" value="CORRINOID ADENOSYLTRANSFERASE"/>
    <property type="match status" value="1"/>
</dbReference>
<name>A0A1L3MS19_9BACI</name>
<dbReference type="GO" id="GO:0008817">
    <property type="term" value="F:corrinoid adenosyltransferase activity"/>
    <property type="evidence" value="ECO:0007669"/>
    <property type="project" value="InterPro"/>
</dbReference>
<dbReference type="InterPro" id="IPR027417">
    <property type="entry name" value="P-loop_NTPase"/>
</dbReference>
<dbReference type="PANTHER" id="PTHR46638:SF1">
    <property type="entry name" value="CORRINOID ADENOSYLTRANSFERASE"/>
    <property type="match status" value="1"/>
</dbReference>
<dbReference type="PIRSF" id="PIRSF015617">
    <property type="entry name" value="Adensltrnsf_CobA"/>
    <property type="match status" value="1"/>
</dbReference>
<sequence>MKGDQKLNTKEKGLTLVYTGEGKGKTTAAIGLTVRAIGQGLTVRVLQFIKSPARTYGEKVTLAKLGVKMDQLGEGFTWTKTPDIHRKALQSAWKTAKETILSGEYDVVILDELNNALAIESFPIQDVLPIEEVLEVIQNRPQHVHLVITGRHAKDEIKELADLISVVDVEKHYYDEGIPAVKGIEF</sequence>
<keyword evidence="1" id="KW-0808">Transferase</keyword>
<organism evidence="1 2">
    <name type="scientific">Bacillus weihaiensis</name>
    <dbReference type="NCBI Taxonomy" id="1547283"/>
    <lineage>
        <taxon>Bacteria</taxon>
        <taxon>Bacillati</taxon>
        <taxon>Bacillota</taxon>
        <taxon>Bacilli</taxon>
        <taxon>Bacillales</taxon>
        <taxon>Bacillaceae</taxon>
        <taxon>Bacillus</taxon>
    </lineage>
</organism>
<dbReference type="KEGG" id="bwh:A9C19_10000"/>
<reference evidence="1 2" key="1">
    <citation type="journal article" date="2016" name="Sci. Rep.">
        <title>Complete genome sequence and transcriptomic analysis of a novel marine strain Bacillus weihaiensis reveals the mechanism of brown algae degradation.</title>
        <authorList>
            <person name="Zhu Y."/>
            <person name="Chen P."/>
            <person name="Bao Y."/>
            <person name="Men Y."/>
            <person name="Zeng Y."/>
            <person name="Yang J."/>
            <person name="Sun J."/>
            <person name="Sun Y."/>
        </authorList>
    </citation>
    <scope>NUCLEOTIDE SEQUENCE [LARGE SCALE GENOMIC DNA]</scope>
    <source>
        <strain evidence="1 2">Alg07</strain>
    </source>
</reference>
<dbReference type="SUPFAM" id="SSF52540">
    <property type="entry name" value="P-loop containing nucleoside triphosphate hydrolases"/>
    <property type="match status" value="1"/>
</dbReference>
<dbReference type="CDD" id="cd00561">
    <property type="entry name" value="CobA_ACA"/>
    <property type="match status" value="1"/>
</dbReference>
<accession>A0A1L3MS19</accession>
<dbReference type="GO" id="GO:0009236">
    <property type="term" value="P:cobalamin biosynthetic process"/>
    <property type="evidence" value="ECO:0007669"/>
    <property type="project" value="InterPro"/>
</dbReference>
<dbReference type="Pfam" id="PF02572">
    <property type="entry name" value="CobA_CobO_BtuR"/>
    <property type="match status" value="1"/>
</dbReference>
<evidence type="ECO:0000313" key="2">
    <source>
        <dbReference type="Proteomes" id="UP000181936"/>
    </source>
</evidence>